<dbReference type="Gene3D" id="2.60.120.620">
    <property type="entry name" value="q2cbj1_9rhob like domain"/>
    <property type="match status" value="1"/>
</dbReference>
<evidence type="ECO:0008006" key="2">
    <source>
        <dbReference type="Google" id="ProtNLM"/>
    </source>
</evidence>
<evidence type="ECO:0000313" key="1">
    <source>
        <dbReference type="EMBL" id="SVB29010.1"/>
    </source>
</evidence>
<organism evidence="1">
    <name type="scientific">marine metagenome</name>
    <dbReference type="NCBI Taxonomy" id="408172"/>
    <lineage>
        <taxon>unclassified sequences</taxon>
        <taxon>metagenomes</taxon>
        <taxon>ecological metagenomes</taxon>
    </lineage>
</organism>
<protein>
    <recommendedName>
        <fullName evidence="2">Fe2OG dioxygenase domain-containing protein</fullName>
    </recommendedName>
</protein>
<sequence>MLSETATERYHVSVDQVKTFCEQGYLKVEQLVTPEEVQEISDHSMDLMYGRETVEGIDPPPPGMSPEEIEGRYLRIHMLHHKHELHERYLLHPRILDVLEVLIGPDVMAMQTMLFIKAPGQPGQGYHQDSYYIKTWPDHLCGAWIALDDADEENGCMYMQPGSQYEPVTFYVQAPEDTDEHQEGLTEIVGIDRSKEVSVVAKAGDVVFFGGHVKHRSTKNRSTRFRRSFVSHYSNARSFTEWHGGNEHQILARGKTHLPFAAPQFDPTYDPEEKG</sequence>
<dbReference type="PANTHER" id="PTHR20883">
    <property type="entry name" value="PHYTANOYL-COA DIOXYGENASE DOMAIN CONTAINING 1"/>
    <property type="match status" value="1"/>
</dbReference>
<reference evidence="1" key="1">
    <citation type="submission" date="2018-05" db="EMBL/GenBank/DDBJ databases">
        <authorList>
            <person name="Lanie J.A."/>
            <person name="Ng W.-L."/>
            <person name="Kazmierczak K.M."/>
            <person name="Andrzejewski T.M."/>
            <person name="Davidsen T.M."/>
            <person name="Wayne K.J."/>
            <person name="Tettelin H."/>
            <person name="Glass J.I."/>
            <person name="Rusch D."/>
            <person name="Podicherti R."/>
            <person name="Tsui H.-C.T."/>
            <person name="Winkler M.E."/>
        </authorList>
    </citation>
    <scope>NUCLEOTIDE SEQUENCE</scope>
</reference>
<gene>
    <name evidence="1" type="ORF">METZ01_LOCUS181864</name>
</gene>
<dbReference type="InterPro" id="IPR008775">
    <property type="entry name" value="Phytyl_CoA_dOase-like"/>
</dbReference>
<dbReference type="Pfam" id="PF05721">
    <property type="entry name" value="PhyH"/>
    <property type="match status" value="1"/>
</dbReference>
<dbReference type="PANTHER" id="PTHR20883:SF48">
    <property type="entry name" value="ECTOINE DIOXYGENASE"/>
    <property type="match status" value="1"/>
</dbReference>
<name>A0A382CS89_9ZZZZ</name>
<proteinExistence type="predicted"/>
<accession>A0A382CS89</accession>
<dbReference type="GO" id="GO:0016491">
    <property type="term" value="F:oxidoreductase activity"/>
    <property type="evidence" value="ECO:0007669"/>
    <property type="project" value="UniProtKB-ARBA"/>
</dbReference>
<dbReference type="GO" id="GO:0046872">
    <property type="term" value="F:metal ion binding"/>
    <property type="evidence" value="ECO:0007669"/>
    <property type="project" value="UniProtKB-ARBA"/>
</dbReference>
<dbReference type="AlphaFoldDB" id="A0A382CS89"/>
<dbReference type="SUPFAM" id="SSF51197">
    <property type="entry name" value="Clavaminate synthase-like"/>
    <property type="match status" value="1"/>
</dbReference>
<dbReference type="EMBL" id="UINC01035885">
    <property type="protein sequence ID" value="SVB29010.1"/>
    <property type="molecule type" value="Genomic_DNA"/>
</dbReference>